<evidence type="ECO:0008006" key="4">
    <source>
        <dbReference type="Google" id="ProtNLM"/>
    </source>
</evidence>
<comment type="caution">
    <text evidence="2">The sequence shown here is derived from an EMBL/GenBank/DDBJ whole genome shotgun (WGS) entry which is preliminary data.</text>
</comment>
<feature type="transmembrane region" description="Helical" evidence="1">
    <location>
        <begin position="117"/>
        <end position="135"/>
    </location>
</feature>
<protein>
    <recommendedName>
        <fullName evidence="4">Integral membrane protein</fullName>
    </recommendedName>
</protein>
<organism evidence="2 3">
    <name type="scientific">Streptomyces olindensis</name>
    <dbReference type="NCBI Taxonomy" id="358823"/>
    <lineage>
        <taxon>Bacteria</taxon>
        <taxon>Bacillati</taxon>
        <taxon>Actinomycetota</taxon>
        <taxon>Actinomycetes</taxon>
        <taxon>Kitasatosporales</taxon>
        <taxon>Streptomycetaceae</taxon>
        <taxon>Streptomyces</taxon>
    </lineage>
</organism>
<keyword evidence="1" id="KW-0812">Transmembrane</keyword>
<keyword evidence="3" id="KW-1185">Reference proteome</keyword>
<accession>A0ABV2Y6W6</accession>
<gene>
    <name evidence="2" type="ORF">ABZ568_37400</name>
</gene>
<name>A0ABV2Y6W6_9ACTN</name>
<reference evidence="2 3" key="1">
    <citation type="submission" date="2024-06" db="EMBL/GenBank/DDBJ databases">
        <title>The Natural Products Discovery Center: Release of the First 8490 Sequenced Strains for Exploring Actinobacteria Biosynthetic Diversity.</title>
        <authorList>
            <person name="Kalkreuter E."/>
            <person name="Kautsar S.A."/>
            <person name="Yang D."/>
            <person name="Bader C.D."/>
            <person name="Teijaro C.N."/>
            <person name="Fluegel L."/>
            <person name="Davis C.M."/>
            <person name="Simpson J.R."/>
            <person name="Lauterbach L."/>
            <person name="Steele A.D."/>
            <person name="Gui C."/>
            <person name="Meng S."/>
            <person name="Li G."/>
            <person name="Viehrig K."/>
            <person name="Ye F."/>
            <person name="Su P."/>
            <person name="Kiefer A.F."/>
            <person name="Nichols A."/>
            <person name="Cepeda A.J."/>
            <person name="Yan W."/>
            <person name="Fan B."/>
            <person name="Jiang Y."/>
            <person name="Adhikari A."/>
            <person name="Zheng C.-J."/>
            <person name="Schuster L."/>
            <person name="Cowan T.M."/>
            <person name="Smanski M.J."/>
            <person name="Chevrette M.G."/>
            <person name="De Carvalho L.P.S."/>
            <person name="Shen B."/>
        </authorList>
    </citation>
    <scope>NUCLEOTIDE SEQUENCE [LARGE SCALE GENOMIC DNA]</scope>
    <source>
        <strain evidence="2 3">NPDC019583</strain>
    </source>
</reference>
<dbReference type="Proteomes" id="UP001550603">
    <property type="component" value="Unassembled WGS sequence"/>
</dbReference>
<keyword evidence="1" id="KW-1133">Transmembrane helix</keyword>
<keyword evidence="1" id="KW-0472">Membrane</keyword>
<evidence type="ECO:0000313" key="2">
    <source>
        <dbReference type="EMBL" id="MEU2272013.1"/>
    </source>
</evidence>
<proteinExistence type="predicted"/>
<evidence type="ECO:0000256" key="1">
    <source>
        <dbReference type="SAM" id="Phobius"/>
    </source>
</evidence>
<feature type="transmembrane region" description="Helical" evidence="1">
    <location>
        <begin position="92"/>
        <end position="111"/>
    </location>
</feature>
<sequence length="151" mass="16327">MEGTILTLYRYSDQVPARSHRRHELKAHARLVVSQLRNAESRIDSEGDAALTPLATLLMKIGSRFIEGRIGALLDEEDFEAELTPVRDWEPLRLAAAAVLIAGCAVGVSLLSLPEGVATYVIGGCGVAIIALLYGRRVHNLLGLLDTIRGV</sequence>
<evidence type="ECO:0000313" key="3">
    <source>
        <dbReference type="Proteomes" id="UP001550603"/>
    </source>
</evidence>
<dbReference type="EMBL" id="JBEYBN010000090">
    <property type="protein sequence ID" value="MEU2272013.1"/>
    <property type="molecule type" value="Genomic_DNA"/>
</dbReference>
<dbReference type="RefSeq" id="WP_359794079.1">
    <property type="nucleotide sequence ID" value="NZ_JBEYBN010000090.1"/>
</dbReference>